<sequence>MASCRKITLFLALVFVACVENKVFIHVHPDGQTFFKFESRGDSLDVYDGDFVHPYHLKNWATEISTVQTENETNWRRITKGIVYDSVIVLQSPGGSQLGYKFHQSKISSWYKDSYEVKVVIEGRRIKQDYPQLYNAVLTDKMDSLNWLPEALTVLMYKGLKDIGHDSLSPEQSLWNHRLVNHLRNSFAKFSSLKDLERIQKDRVDYLEKLLAPFHVGPSLPAELAINMEKHEKILRTSLDLGDDFFIWKVLLPGSLFATNATRVVGDTLIWELGLDSLLSHNYTLYGSTVIYTPDKIQISLIFSLILGCILLVIIIWFFSRKIF</sequence>
<organism evidence="2">
    <name type="scientific">marine metagenome</name>
    <dbReference type="NCBI Taxonomy" id="408172"/>
    <lineage>
        <taxon>unclassified sequences</taxon>
        <taxon>metagenomes</taxon>
        <taxon>ecological metagenomes</taxon>
    </lineage>
</organism>
<dbReference type="AlphaFoldDB" id="A0A381PQA4"/>
<dbReference type="PROSITE" id="PS51257">
    <property type="entry name" value="PROKAR_LIPOPROTEIN"/>
    <property type="match status" value="1"/>
</dbReference>
<dbReference type="EMBL" id="UINC01001051">
    <property type="protein sequence ID" value="SUZ69090.1"/>
    <property type="molecule type" value="Genomic_DNA"/>
</dbReference>
<proteinExistence type="predicted"/>
<keyword evidence="1" id="KW-0812">Transmembrane</keyword>
<name>A0A381PQA4_9ZZZZ</name>
<keyword evidence="1" id="KW-0472">Membrane</keyword>
<evidence type="ECO:0000256" key="1">
    <source>
        <dbReference type="SAM" id="Phobius"/>
    </source>
</evidence>
<feature type="transmembrane region" description="Helical" evidence="1">
    <location>
        <begin position="299"/>
        <end position="319"/>
    </location>
</feature>
<evidence type="ECO:0000313" key="2">
    <source>
        <dbReference type="EMBL" id="SUZ69090.1"/>
    </source>
</evidence>
<gene>
    <name evidence="2" type="ORF">METZ01_LOCUS21944</name>
</gene>
<protein>
    <submittedName>
        <fullName evidence="2">Uncharacterized protein</fullName>
    </submittedName>
</protein>
<keyword evidence="1" id="KW-1133">Transmembrane helix</keyword>
<reference evidence="2" key="1">
    <citation type="submission" date="2018-05" db="EMBL/GenBank/DDBJ databases">
        <authorList>
            <person name="Lanie J.A."/>
            <person name="Ng W.-L."/>
            <person name="Kazmierczak K.M."/>
            <person name="Andrzejewski T.M."/>
            <person name="Davidsen T.M."/>
            <person name="Wayne K.J."/>
            <person name="Tettelin H."/>
            <person name="Glass J.I."/>
            <person name="Rusch D."/>
            <person name="Podicherti R."/>
            <person name="Tsui H.-C.T."/>
            <person name="Winkler M.E."/>
        </authorList>
    </citation>
    <scope>NUCLEOTIDE SEQUENCE</scope>
</reference>
<accession>A0A381PQA4</accession>